<evidence type="ECO:0000313" key="1">
    <source>
        <dbReference type="EMBL" id="GFX96909.1"/>
    </source>
</evidence>
<gene>
    <name evidence="1" type="ORF">TNCV_1996411</name>
</gene>
<keyword evidence="2" id="KW-1185">Reference proteome</keyword>
<comment type="caution">
    <text evidence="1">The sequence shown here is derived from an EMBL/GenBank/DDBJ whole genome shotgun (WGS) entry which is preliminary data.</text>
</comment>
<proteinExistence type="predicted"/>
<reference evidence="1" key="1">
    <citation type="submission" date="2020-08" db="EMBL/GenBank/DDBJ databases">
        <title>Multicomponent nature underlies the extraordinary mechanical properties of spider dragline silk.</title>
        <authorList>
            <person name="Kono N."/>
            <person name="Nakamura H."/>
            <person name="Mori M."/>
            <person name="Yoshida Y."/>
            <person name="Ohtoshi R."/>
            <person name="Malay A.D."/>
            <person name="Moran D.A.P."/>
            <person name="Tomita M."/>
            <person name="Numata K."/>
            <person name="Arakawa K."/>
        </authorList>
    </citation>
    <scope>NUCLEOTIDE SEQUENCE</scope>
</reference>
<dbReference type="AlphaFoldDB" id="A0A8X6RQC7"/>
<accession>A0A8X6RQC7</accession>
<sequence>MVTRTPVLDRGGLGTSHDLSGQLLEVCSHLEKTQKSISALLRQRKNLYDRGSLMVWTVIMEDGHTDLHVFVRGTMTN</sequence>
<evidence type="ECO:0000313" key="2">
    <source>
        <dbReference type="Proteomes" id="UP000887159"/>
    </source>
</evidence>
<name>A0A8X6RQC7_TRICX</name>
<protein>
    <submittedName>
        <fullName evidence="1">Uncharacterized protein</fullName>
    </submittedName>
</protein>
<dbReference type="Proteomes" id="UP000887159">
    <property type="component" value="Unassembled WGS sequence"/>
</dbReference>
<organism evidence="1 2">
    <name type="scientific">Trichonephila clavipes</name>
    <name type="common">Golden silk orbweaver</name>
    <name type="synonym">Nephila clavipes</name>
    <dbReference type="NCBI Taxonomy" id="2585209"/>
    <lineage>
        <taxon>Eukaryota</taxon>
        <taxon>Metazoa</taxon>
        <taxon>Ecdysozoa</taxon>
        <taxon>Arthropoda</taxon>
        <taxon>Chelicerata</taxon>
        <taxon>Arachnida</taxon>
        <taxon>Araneae</taxon>
        <taxon>Araneomorphae</taxon>
        <taxon>Entelegynae</taxon>
        <taxon>Araneoidea</taxon>
        <taxon>Nephilidae</taxon>
        <taxon>Trichonephila</taxon>
    </lineage>
</organism>
<dbReference type="EMBL" id="BMAU01021195">
    <property type="protein sequence ID" value="GFX96909.1"/>
    <property type="molecule type" value="Genomic_DNA"/>
</dbReference>